<dbReference type="GO" id="GO:0008168">
    <property type="term" value="F:methyltransferase activity"/>
    <property type="evidence" value="ECO:0007669"/>
    <property type="project" value="UniProtKB-KW"/>
</dbReference>
<dbReference type="PANTHER" id="PTHR42942">
    <property type="entry name" value="6-O-METHYLGUANINE DNA METHYLTRANSFERASE"/>
    <property type="match status" value="1"/>
</dbReference>
<dbReference type="EMBL" id="JAAVXB010000001">
    <property type="protein sequence ID" value="NKF21127.1"/>
    <property type="molecule type" value="Genomic_DNA"/>
</dbReference>
<dbReference type="InterPro" id="IPR036388">
    <property type="entry name" value="WH-like_DNA-bd_sf"/>
</dbReference>
<dbReference type="RefSeq" id="WP_168146363.1">
    <property type="nucleotide sequence ID" value="NZ_JAAVXB010000001.1"/>
</dbReference>
<dbReference type="SUPFAM" id="SSF46767">
    <property type="entry name" value="Methylated DNA-protein cysteine methyltransferase, C-terminal domain"/>
    <property type="match status" value="1"/>
</dbReference>
<dbReference type="InterPro" id="IPR036217">
    <property type="entry name" value="MethylDNA_cys_MeTrfase_DNAb"/>
</dbReference>
<dbReference type="PANTHER" id="PTHR42942:SF1">
    <property type="entry name" value="ALKYLTRANSFERASE-LIKE PROTEIN 1"/>
    <property type="match status" value="1"/>
</dbReference>
<evidence type="ECO:0000259" key="2">
    <source>
        <dbReference type="Pfam" id="PF01035"/>
    </source>
</evidence>
<protein>
    <submittedName>
        <fullName evidence="3">Cysteine methyltransferase</fullName>
    </submittedName>
</protein>
<dbReference type="AlphaFoldDB" id="A0A970B3D4"/>
<evidence type="ECO:0000313" key="3">
    <source>
        <dbReference type="EMBL" id="NKF21127.1"/>
    </source>
</evidence>
<dbReference type="GO" id="GO:0032259">
    <property type="term" value="P:methylation"/>
    <property type="evidence" value="ECO:0007669"/>
    <property type="project" value="UniProtKB-KW"/>
</dbReference>
<dbReference type="Gene3D" id="1.10.10.10">
    <property type="entry name" value="Winged helix-like DNA-binding domain superfamily/Winged helix DNA-binding domain"/>
    <property type="match status" value="1"/>
</dbReference>
<keyword evidence="3" id="KW-0489">Methyltransferase</keyword>
<dbReference type="Proteomes" id="UP000653472">
    <property type="component" value="Unassembled WGS sequence"/>
</dbReference>
<name>A0A970B3D4_9GAMM</name>
<keyword evidence="3" id="KW-0808">Transferase</keyword>
<organism evidence="3 4">
    <name type="scientific">Solimonas marina</name>
    <dbReference type="NCBI Taxonomy" id="2714601"/>
    <lineage>
        <taxon>Bacteria</taxon>
        <taxon>Pseudomonadati</taxon>
        <taxon>Pseudomonadota</taxon>
        <taxon>Gammaproteobacteria</taxon>
        <taxon>Nevskiales</taxon>
        <taxon>Nevskiaceae</taxon>
        <taxon>Solimonas</taxon>
    </lineage>
</organism>
<gene>
    <name evidence="3" type="ORF">G7Y82_02280</name>
</gene>
<keyword evidence="4" id="KW-1185">Reference proteome</keyword>
<dbReference type="GO" id="GO:0006281">
    <property type="term" value="P:DNA repair"/>
    <property type="evidence" value="ECO:0007669"/>
    <property type="project" value="InterPro"/>
</dbReference>
<dbReference type="InterPro" id="IPR052520">
    <property type="entry name" value="ATL_DNA_repair"/>
</dbReference>
<keyword evidence="1" id="KW-0227">DNA damage</keyword>
<proteinExistence type="predicted"/>
<evidence type="ECO:0000256" key="1">
    <source>
        <dbReference type="ARBA" id="ARBA00022763"/>
    </source>
</evidence>
<sequence length="111" mass="12687">MKSQEINERIWAVIARIPAGRVATYGQVAAEAGFPKQPRRTAQALRVVPDGMTLPWYRVINAQGKLSFEPDSEGYRRARQQLEAEGVVFVRGKVDFERYRWRPRSASPLLD</sequence>
<evidence type="ECO:0000313" key="4">
    <source>
        <dbReference type="Proteomes" id="UP000653472"/>
    </source>
</evidence>
<comment type="caution">
    <text evidence="3">The sequence shown here is derived from an EMBL/GenBank/DDBJ whole genome shotgun (WGS) entry which is preliminary data.</text>
</comment>
<dbReference type="CDD" id="cd06445">
    <property type="entry name" value="ATase"/>
    <property type="match status" value="1"/>
</dbReference>
<dbReference type="Pfam" id="PF01035">
    <property type="entry name" value="DNA_binding_1"/>
    <property type="match status" value="1"/>
</dbReference>
<accession>A0A970B3D4</accession>
<dbReference type="InterPro" id="IPR014048">
    <property type="entry name" value="MethylDNA_cys_MeTrfase_DNA-bd"/>
</dbReference>
<feature type="domain" description="Methylated-DNA-[protein]-cysteine S-methyltransferase DNA binding" evidence="2">
    <location>
        <begin position="6"/>
        <end position="87"/>
    </location>
</feature>
<reference evidence="3" key="1">
    <citation type="submission" date="2020-03" db="EMBL/GenBank/DDBJ databases">
        <title>Solimonas marina sp. nov., isolated from deep seawater of the Pacific Ocean.</title>
        <authorList>
            <person name="Liu X."/>
            <person name="Lai Q."/>
            <person name="Sun F."/>
            <person name="Gai Y."/>
            <person name="Li G."/>
            <person name="Shao Z."/>
        </authorList>
    </citation>
    <scope>NUCLEOTIDE SEQUENCE</scope>
    <source>
        <strain evidence="3">C16B3</strain>
    </source>
</reference>